<protein>
    <submittedName>
        <fullName evidence="2">Uncharacterized protein</fullName>
    </submittedName>
</protein>
<feature type="region of interest" description="Disordered" evidence="1">
    <location>
        <begin position="13"/>
        <end position="142"/>
    </location>
</feature>
<evidence type="ECO:0000256" key="1">
    <source>
        <dbReference type="SAM" id="MobiDB-lite"/>
    </source>
</evidence>
<reference evidence="2" key="1">
    <citation type="submission" date="2022-03" db="EMBL/GenBank/DDBJ databases">
        <authorList>
            <person name="Martin H S."/>
        </authorList>
    </citation>
    <scope>NUCLEOTIDE SEQUENCE</scope>
</reference>
<evidence type="ECO:0000313" key="2">
    <source>
        <dbReference type="EMBL" id="CAH2050839.1"/>
    </source>
</evidence>
<feature type="non-terminal residue" evidence="2">
    <location>
        <position position="1"/>
    </location>
</feature>
<dbReference type="EMBL" id="OW152814">
    <property type="protein sequence ID" value="CAH2050839.1"/>
    <property type="molecule type" value="Genomic_DNA"/>
</dbReference>
<sequence>MRLQVAVCVQQGERRGRGGCGGGRGGGGAQPLLLRPPAHALALNQNAHNAQRDPAYGTAPNGVRPGPAGAAVQERRESLYSSGARRGPLSSEDSAYGSYAPHATLAHATHAAHAAHAAHATHATHATQPRAFRGAPHQPDHY</sequence>
<dbReference type="Proteomes" id="UP000837857">
    <property type="component" value="Chromosome 2"/>
</dbReference>
<keyword evidence="3" id="KW-1185">Reference proteome</keyword>
<gene>
    <name evidence="2" type="ORF">IPOD504_LOCUS7713</name>
</gene>
<evidence type="ECO:0000313" key="3">
    <source>
        <dbReference type="Proteomes" id="UP000837857"/>
    </source>
</evidence>
<organism evidence="2 3">
    <name type="scientific">Iphiclides podalirius</name>
    <name type="common">scarce swallowtail</name>
    <dbReference type="NCBI Taxonomy" id="110791"/>
    <lineage>
        <taxon>Eukaryota</taxon>
        <taxon>Metazoa</taxon>
        <taxon>Ecdysozoa</taxon>
        <taxon>Arthropoda</taxon>
        <taxon>Hexapoda</taxon>
        <taxon>Insecta</taxon>
        <taxon>Pterygota</taxon>
        <taxon>Neoptera</taxon>
        <taxon>Endopterygota</taxon>
        <taxon>Lepidoptera</taxon>
        <taxon>Glossata</taxon>
        <taxon>Ditrysia</taxon>
        <taxon>Papilionoidea</taxon>
        <taxon>Papilionidae</taxon>
        <taxon>Papilioninae</taxon>
        <taxon>Iphiclides</taxon>
    </lineage>
</organism>
<name>A0ABN8I992_9NEOP</name>
<feature type="compositionally biased region" description="Gly residues" evidence="1">
    <location>
        <begin position="18"/>
        <end position="29"/>
    </location>
</feature>
<accession>A0ABN8I992</accession>
<proteinExistence type="predicted"/>
<feature type="compositionally biased region" description="Low complexity" evidence="1">
    <location>
        <begin position="31"/>
        <end position="49"/>
    </location>
</feature>
<feature type="compositionally biased region" description="Low complexity" evidence="1">
    <location>
        <begin position="102"/>
        <end position="127"/>
    </location>
</feature>